<evidence type="ECO:0000259" key="5">
    <source>
        <dbReference type="PROSITE" id="PS51360"/>
    </source>
</evidence>
<sequence length="518" mass="58941">MSKDKGKQIVEEEEKEEEEKDEGEGEGEEGGGGGGGGGGGEEEEEEEAEDWCFVCKDGGNLLLCDHKGCIKAYHPSCIGKKNKVLKSEGSWICHRHSCAECGGPPQFYCLACPDSVCRLCVGAYEFVRLKLDKGLCKTCFELALLAEKNAEIDSEGEKLDFQDPTTDEFLFKEYLLIIMEQEELTFDDLRHAYSKRENYNSGSDYDKNKDKDDVISISDADNYSDYASDDSFDKIKRSRKKREPKNKICDLLKSHFANTLERSILDGKRNGGESRSVNEDEQIISECKRPRTLTPYKVPIKVEYAVRKSCYASIVVENIKLVYLRRSLVEELLMHPDTFEEKVVGSFVRVKRKPGNCSGMTSFQLLLVTGVKKTSNAESNKGILLEVSCMPVDIPIDMLNDDDISEEECIDLQQRIKDGIIKRPTVVELEQKAKSLHEDITKHWIQRELVQLQGKIDFAHEKGRKYMLERFLYEREMLQKPSEQQRLLQKLPRVIAEEVEVKRTADRNYSGNNCPTGL</sequence>
<dbReference type="Pfam" id="PF03126">
    <property type="entry name" value="Plus-3"/>
    <property type="match status" value="1"/>
</dbReference>
<comment type="caution">
    <text evidence="6">The sequence shown here is derived from an EMBL/GenBank/DDBJ whole genome shotgun (WGS) entry which is preliminary data.</text>
</comment>
<dbReference type="SMART" id="SM00719">
    <property type="entry name" value="Plus3"/>
    <property type="match status" value="1"/>
</dbReference>
<dbReference type="SMART" id="SM00249">
    <property type="entry name" value="PHD"/>
    <property type="match status" value="1"/>
</dbReference>
<feature type="compositionally biased region" description="Gly residues" evidence="4">
    <location>
        <begin position="30"/>
        <end position="39"/>
    </location>
</feature>
<evidence type="ECO:0000256" key="3">
    <source>
        <dbReference type="ARBA" id="ARBA00022833"/>
    </source>
</evidence>
<gene>
    <name evidence="6" type="ORF">J1N35_009487</name>
</gene>
<dbReference type="PROSITE" id="PS51360">
    <property type="entry name" value="PLUS3"/>
    <property type="match status" value="1"/>
</dbReference>
<evidence type="ECO:0000256" key="2">
    <source>
        <dbReference type="ARBA" id="ARBA00022771"/>
    </source>
</evidence>
<accession>A0A9D4AAY5</accession>
<protein>
    <recommendedName>
        <fullName evidence="5">Plus3 domain-containing protein</fullName>
    </recommendedName>
</protein>
<dbReference type="Gene3D" id="3.90.70.200">
    <property type="entry name" value="Plus-3 domain"/>
    <property type="match status" value="1"/>
</dbReference>
<dbReference type="EMBL" id="JAIQCV010000004">
    <property type="protein sequence ID" value="KAH1105719.1"/>
    <property type="molecule type" value="Genomic_DNA"/>
</dbReference>
<feature type="compositionally biased region" description="Basic and acidic residues" evidence="4">
    <location>
        <begin position="1"/>
        <end position="10"/>
    </location>
</feature>
<dbReference type="GO" id="GO:0008270">
    <property type="term" value="F:zinc ion binding"/>
    <property type="evidence" value="ECO:0007669"/>
    <property type="project" value="UniProtKB-KW"/>
</dbReference>
<feature type="compositionally biased region" description="Acidic residues" evidence="4">
    <location>
        <begin position="11"/>
        <end position="29"/>
    </location>
</feature>
<keyword evidence="1" id="KW-0479">Metal-binding</keyword>
<dbReference type="SUPFAM" id="SSF159042">
    <property type="entry name" value="Plus3-like"/>
    <property type="match status" value="1"/>
</dbReference>
<dbReference type="InterPro" id="IPR058668">
    <property type="entry name" value="NERD_dom"/>
</dbReference>
<dbReference type="GO" id="GO:0003677">
    <property type="term" value="F:DNA binding"/>
    <property type="evidence" value="ECO:0007669"/>
    <property type="project" value="InterPro"/>
</dbReference>
<feature type="domain" description="Plus3" evidence="5">
    <location>
        <begin position="313"/>
        <end position="441"/>
    </location>
</feature>
<dbReference type="AlphaFoldDB" id="A0A9D4AAY5"/>
<dbReference type="InterPro" id="IPR013083">
    <property type="entry name" value="Znf_RING/FYVE/PHD"/>
</dbReference>
<organism evidence="6 7">
    <name type="scientific">Gossypium stocksii</name>
    <dbReference type="NCBI Taxonomy" id="47602"/>
    <lineage>
        <taxon>Eukaryota</taxon>
        <taxon>Viridiplantae</taxon>
        <taxon>Streptophyta</taxon>
        <taxon>Embryophyta</taxon>
        <taxon>Tracheophyta</taxon>
        <taxon>Spermatophyta</taxon>
        <taxon>Magnoliopsida</taxon>
        <taxon>eudicotyledons</taxon>
        <taxon>Gunneridae</taxon>
        <taxon>Pentapetalae</taxon>
        <taxon>rosids</taxon>
        <taxon>malvids</taxon>
        <taxon>Malvales</taxon>
        <taxon>Malvaceae</taxon>
        <taxon>Malvoideae</taxon>
        <taxon>Gossypium</taxon>
    </lineage>
</organism>
<dbReference type="SUPFAM" id="SSF57903">
    <property type="entry name" value="FYVE/PHD zinc finger"/>
    <property type="match status" value="1"/>
</dbReference>
<proteinExistence type="predicted"/>
<keyword evidence="3" id="KW-0862">Zinc</keyword>
<dbReference type="Pfam" id="PF22908">
    <property type="entry name" value="PHD_NSD"/>
    <property type="match status" value="1"/>
</dbReference>
<evidence type="ECO:0000313" key="6">
    <source>
        <dbReference type="EMBL" id="KAH1105719.1"/>
    </source>
</evidence>
<dbReference type="CDD" id="cd15568">
    <property type="entry name" value="PHD5_NSD"/>
    <property type="match status" value="1"/>
</dbReference>
<feature type="region of interest" description="Disordered" evidence="4">
    <location>
        <begin position="1"/>
        <end position="42"/>
    </location>
</feature>
<evidence type="ECO:0000256" key="4">
    <source>
        <dbReference type="SAM" id="MobiDB-lite"/>
    </source>
</evidence>
<keyword evidence="7" id="KW-1185">Reference proteome</keyword>
<evidence type="ECO:0000256" key="1">
    <source>
        <dbReference type="ARBA" id="ARBA00022723"/>
    </source>
</evidence>
<keyword evidence="2" id="KW-0863">Zinc-finger</keyword>
<name>A0A9D4AAY5_9ROSI</name>
<dbReference type="PANTHER" id="PTHR46851:SF22">
    <property type="entry name" value="ZINC ION BINDING _ DNA BINDING PROTEIN"/>
    <property type="match status" value="1"/>
</dbReference>
<dbReference type="InterPro" id="IPR045894">
    <property type="entry name" value="At5g08430-like"/>
</dbReference>
<dbReference type="InterPro" id="IPR001965">
    <property type="entry name" value="Znf_PHD"/>
</dbReference>
<dbReference type="InterPro" id="IPR055198">
    <property type="entry name" value="NSD_PHD"/>
</dbReference>
<dbReference type="Pfam" id="PF25980">
    <property type="entry name" value="NERD_plant"/>
    <property type="match status" value="1"/>
</dbReference>
<dbReference type="InterPro" id="IPR036128">
    <property type="entry name" value="Plus3-like_sf"/>
</dbReference>
<dbReference type="InterPro" id="IPR004343">
    <property type="entry name" value="Plus-3_dom"/>
</dbReference>
<reference evidence="6 7" key="1">
    <citation type="journal article" date="2021" name="Plant Biotechnol. J.">
        <title>Multi-omics assisted identification of the key and species-specific regulatory components of drought-tolerant mechanisms in Gossypium stocksii.</title>
        <authorList>
            <person name="Yu D."/>
            <person name="Ke L."/>
            <person name="Zhang D."/>
            <person name="Wu Y."/>
            <person name="Sun Y."/>
            <person name="Mei J."/>
            <person name="Sun J."/>
            <person name="Sun Y."/>
        </authorList>
    </citation>
    <scope>NUCLEOTIDE SEQUENCE [LARGE SCALE GENOMIC DNA]</scope>
    <source>
        <strain evidence="7">cv. E1</strain>
        <tissue evidence="6">Leaf</tissue>
    </source>
</reference>
<dbReference type="InterPro" id="IPR011011">
    <property type="entry name" value="Znf_FYVE_PHD"/>
</dbReference>
<dbReference type="OrthoDB" id="1870062at2759"/>
<dbReference type="PANTHER" id="PTHR46851">
    <property type="entry name" value="OS01G0884500 PROTEIN"/>
    <property type="match status" value="1"/>
</dbReference>
<evidence type="ECO:0000313" key="7">
    <source>
        <dbReference type="Proteomes" id="UP000828251"/>
    </source>
</evidence>
<dbReference type="Gene3D" id="3.30.40.10">
    <property type="entry name" value="Zinc/RING finger domain, C3HC4 (zinc finger)"/>
    <property type="match status" value="1"/>
</dbReference>
<dbReference type="Proteomes" id="UP000828251">
    <property type="component" value="Unassembled WGS sequence"/>
</dbReference>